<comment type="caution">
    <text evidence="7">The sequence shown here is derived from an EMBL/GenBank/DDBJ whole genome shotgun (WGS) entry which is preliminary data.</text>
</comment>
<dbReference type="InterPro" id="IPR001568">
    <property type="entry name" value="RNase_T2-like"/>
</dbReference>
<dbReference type="EC" id="4.6.1.19" evidence="2"/>
<feature type="active site" evidence="5">
    <location>
        <position position="169"/>
    </location>
</feature>
<dbReference type="GO" id="GO:0033897">
    <property type="term" value="F:ribonuclease T2 activity"/>
    <property type="evidence" value="ECO:0007669"/>
    <property type="project" value="UniProtKB-EC"/>
</dbReference>
<dbReference type="EMBL" id="JAAQHG020000014">
    <property type="protein sequence ID" value="KAL1586537.1"/>
    <property type="molecule type" value="Genomic_DNA"/>
</dbReference>
<gene>
    <name evidence="7" type="ORF">WHR41_05203</name>
</gene>
<dbReference type="GO" id="GO:0005576">
    <property type="term" value="C:extracellular region"/>
    <property type="evidence" value="ECO:0007669"/>
    <property type="project" value="TreeGrafter"/>
</dbReference>
<dbReference type="SUPFAM" id="SSF55895">
    <property type="entry name" value="Ribonuclease Rh-like"/>
    <property type="match status" value="1"/>
</dbReference>
<evidence type="ECO:0000313" key="7">
    <source>
        <dbReference type="EMBL" id="KAL1586537.1"/>
    </source>
</evidence>
<comment type="similarity">
    <text evidence="1 6">Belongs to the RNase T2 family.</text>
</comment>
<dbReference type="GeneID" id="96006646"/>
<dbReference type="AlphaFoldDB" id="A0AB34KRW7"/>
<sequence length="333" mass="36577">MKVASITASALTAASASAQLYPGQSNENHSCVIVPDYQSCSQQANPLTVDSCCVETFGGLVLLTQFWDVYTGLESEGQLLPEVNWTIHGLWPDFCNGSYTQYCDLSRQYDPVPSPNTTNALPNGTFVPPYNGSGIGTFLEPYGRYDLLGYMNTYWIAQNQPNQDLWGHEFSKHATCFSTFDIPCYGPKYSEHEEVIDYFETVILYNSRLPTFTWLAAHDITPSNTTTYSVADIEAALAAEYGATPYVGCSGPRYNETAAGTGSTDNGRTQLSEMWYYFHVNGRPQEGNGVPLERNGKSSCAQAKGAVHYYERANGSVRAVEPVKGNGTAPSYY</sequence>
<keyword evidence="8" id="KW-1185">Reference proteome</keyword>
<dbReference type="Pfam" id="PF00445">
    <property type="entry name" value="Ribonuclease_T2"/>
    <property type="match status" value="1"/>
</dbReference>
<evidence type="ECO:0000256" key="3">
    <source>
        <dbReference type="ARBA" id="ARBA00022759"/>
    </source>
</evidence>
<proteinExistence type="inferred from homology"/>
<accession>A0AB34KRW7</accession>
<evidence type="ECO:0000256" key="2">
    <source>
        <dbReference type="ARBA" id="ARBA00012571"/>
    </source>
</evidence>
<dbReference type="RefSeq" id="XP_069229642.1">
    <property type="nucleotide sequence ID" value="XM_069373808.1"/>
</dbReference>
<keyword evidence="3" id="KW-0255">Endonuclease</keyword>
<evidence type="ECO:0000256" key="1">
    <source>
        <dbReference type="ARBA" id="ARBA00007469"/>
    </source>
</evidence>
<feature type="active site" evidence="5">
    <location>
        <position position="88"/>
    </location>
</feature>
<evidence type="ECO:0000256" key="6">
    <source>
        <dbReference type="RuleBase" id="RU004328"/>
    </source>
</evidence>
<dbReference type="CDD" id="cd01061">
    <property type="entry name" value="RNase_T2_euk"/>
    <property type="match status" value="1"/>
</dbReference>
<dbReference type="Proteomes" id="UP000803884">
    <property type="component" value="Unassembled WGS sequence"/>
</dbReference>
<protein>
    <recommendedName>
        <fullName evidence="2">ribonuclease T2</fullName>
        <ecNumber evidence="2">4.6.1.19</ecNumber>
    </recommendedName>
</protein>
<keyword evidence="4" id="KW-1015">Disulfide bond</keyword>
<evidence type="ECO:0000313" key="8">
    <source>
        <dbReference type="Proteomes" id="UP000803884"/>
    </source>
</evidence>
<organism evidence="7 8">
    <name type="scientific">Cladosporium halotolerans</name>
    <dbReference type="NCBI Taxonomy" id="1052096"/>
    <lineage>
        <taxon>Eukaryota</taxon>
        <taxon>Fungi</taxon>
        <taxon>Dikarya</taxon>
        <taxon>Ascomycota</taxon>
        <taxon>Pezizomycotina</taxon>
        <taxon>Dothideomycetes</taxon>
        <taxon>Dothideomycetidae</taxon>
        <taxon>Cladosporiales</taxon>
        <taxon>Cladosporiaceae</taxon>
        <taxon>Cladosporium</taxon>
    </lineage>
</organism>
<dbReference type="InterPro" id="IPR033130">
    <property type="entry name" value="RNase_T2_His_AS_2"/>
</dbReference>
<dbReference type="PROSITE" id="PS00531">
    <property type="entry name" value="RNASE_T2_2"/>
    <property type="match status" value="1"/>
</dbReference>
<dbReference type="PANTHER" id="PTHR11240:SF17">
    <property type="entry name" value="RIBONUCLEASE T2"/>
    <property type="match status" value="1"/>
</dbReference>
<dbReference type="InterPro" id="IPR018188">
    <property type="entry name" value="RNase_T2_His_AS_1"/>
</dbReference>
<evidence type="ECO:0000256" key="5">
    <source>
        <dbReference type="PIRSR" id="PIRSR633697-1"/>
    </source>
</evidence>
<dbReference type="GO" id="GO:0006401">
    <property type="term" value="P:RNA catabolic process"/>
    <property type="evidence" value="ECO:0007669"/>
    <property type="project" value="TreeGrafter"/>
</dbReference>
<reference evidence="7 8" key="1">
    <citation type="journal article" date="2020" name="Microbiol. Resour. Announc.">
        <title>Draft Genome Sequence of a Cladosporium Species Isolated from the Mesophotic Ascidian Didemnum maculosum.</title>
        <authorList>
            <person name="Gioti A."/>
            <person name="Siaperas R."/>
            <person name="Nikolaivits E."/>
            <person name="Le Goff G."/>
            <person name="Ouazzani J."/>
            <person name="Kotoulas G."/>
            <person name="Topakas E."/>
        </authorList>
    </citation>
    <scope>NUCLEOTIDE SEQUENCE [LARGE SCALE GENOMIC DNA]</scope>
    <source>
        <strain evidence="7 8">TM138-S3</strain>
    </source>
</reference>
<dbReference type="InterPro" id="IPR033697">
    <property type="entry name" value="Ribonuclease_T2_eukaryotic"/>
</dbReference>
<keyword evidence="3" id="KW-0378">Hydrolase</keyword>
<dbReference type="InterPro" id="IPR036430">
    <property type="entry name" value="RNase_T2-like_sf"/>
</dbReference>
<dbReference type="PROSITE" id="PS00530">
    <property type="entry name" value="RNASE_T2_1"/>
    <property type="match status" value="1"/>
</dbReference>
<feature type="active site" evidence="5">
    <location>
        <position position="173"/>
    </location>
</feature>
<dbReference type="GO" id="GO:0003723">
    <property type="term" value="F:RNA binding"/>
    <property type="evidence" value="ECO:0007669"/>
    <property type="project" value="InterPro"/>
</dbReference>
<dbReference type="FunFam" id="3.90.730.10:FF:000020">
    <property type="entry name" value="Uncharacterized protein"/>
    <property type="match status" value="1"/>
</dbReference>
<name>A0AB34KRW7_9PEZI</name>
<dbReference type="PANTHER" id="PTHR11240">
    <property type="entry name" value="RIBONUCLEASE T2"/>
    <property type="match status" value="1"/>
</dbReference>
<dbReference type="Gene3D" id="3.90.730.10">
    <property type="entry name" value="Ribonuclease T2-like"/>
    <property type="match status" value="1"/>
</dbReference>
<keyword evidence="3" id="KW-0540">Nuclease</keyword>
<evidence type="ECO:0000256" key="4">
    <source>
        <dbReference type="ARBA" id="ARBA00023157"/>
    </source>
</evidence>